<evidence type="ECO:0000256" key="1">
    <source>
        <dbReference type="SAM" id="MobiDB-lite"/>
    </source>
</evidence>
<dbReference type="OrthoDB" id="10260443at2759"/>
<dbReference type="AlphaFoldDB" id="A0A4P9W4R8"/>
<feature type="domain" description="SPX" evidence="3">
    <location>
        <begin position="100"/>
        <end position="360"/>
    </location>
</feature>
<dbReference type="Proteomes" id="UP000269721">
    <property type="component" value="Unassembled WGS sequence"/>
</dbReference>
<keyword evidence="5" id="KW-1185">Reference proteome</keyword>
<keyword evidence="2" id="KW-0472">Membrane</keyword>
<evidence type="ECO:0000256" key="2">
    <source>
        <dbReference type="SAM" id="Phobius"/>
    </source>
</evidence>
<dbReference type="GO" id="GO:0016036">
    <property type="term" value="P:cellular response to phosphate starvation"/>
    <property type="evidence" value="ECO:0007669"/>
    <property type="project" value="InterPro"/>
</dbReference>
<evidence type="ECO:0000313" key="5">
    <source>
        <dbReference type="Proteomes" id="UP000269721"/>
    </source>
</evidence>
<reference evidence="5" key="1">
    <citation type="journal article" date="2018" name="Nat. Microbiol.">
        <title>Leveraging single-cell genomics to expand the fungal tree of life.</title>
        <authorList>
            <person name="Ahrendt S.R."/>
            <person name="Quandt C.A."/>
            <person name="Ciobanu D."/>
            <person name="Clum A."/>
            <person name="Salamov A."/>
            <person name="Andreopoulos B."/>
            <person name="Cheng J.F."/>
            <person name="Woyke T."/>
            <person name="Pelin A."/>
            <person name="Henrissat B."/>
            <person name="Reynolds N.K."/>
            <person name="Benny G.L."/>
            <person name="Smith M.E."/>
            <person name="James T.Y."/>
            <person name="Grigoriev I.V."/>
        </authorList>
    </citation>
    <scope>NUCLEOTIDE SEQUENCE [LARGE SCALE GENOMIC DNA]</scope>
</reference>
<feature type="region of interest" description="Disordered" evidence="1">
    <location>
        <begin position="239"/>
        <end position="286"/>
    </location>
</feature>
<gene>
    <name evidence="4" type="ORF">BDK51DRAFT_31846</name>
</gene>
<dbReference type="EMBL" id="KZ998329">
    <property type="protein sequence ID" value="RKO86283.1"/>
    <property type="molecule type" value="Genomic_DNA"/>
</dbReference>
<sequence>MGKSGTAKSDLGVDPSSAIDRIFIRARMIRREIEAKSEGFVAEEVGDPGHAPPPAPTDPMYNMLCGAPKEDYFVVRGGSSAPGNAERIRAVQIESPLRCFCKRKRYVAQVKMADQDEPEWHDFYLPYSNLKKIIYAIEKATLGLATLPASARDIETGEEGDFEVEDETARLLIRPISHEDANAYFMHALDEQLEKIVTFYARKERELSLEVESLIADVADVETNEESYLSIENMHRGGAHDPGSAISSRPLVAEPQGSPITPQSAASASTPYVNGATSSGSRGPRSRRSVISDLEYLPYVVWSSKALKLHRTKFRKRATDAFVLLCELKDYAELNYTGFLKILKKYDKVTGNRLRGEYIAAKVDIAHPFLPETKTALNGLIDRVVAIFARVGTDGKLAIALTELKSNLREYIVWERNTIWRDMIEKERKRETIGIRPKSIAEGEDDVWTREVQICGGFYRVPKVSKNAVLLVFSLAVFVTLLLYPTFESVEQRNCLAILVLASLLWALE</sequence>
<feature type="non-terminal residue" evidence="4">
    <location>
        <position position="509"/>
    </location>
</feature>
<keyword evidence="2" id="KW-1133">Transmembrane helix</keyword>
<dbReference type="PROSITE" id="PS51382">
    <property type="entry name" value="SPX"/>
    <property type="match status" value="1"/>
</dbReference>
<dbReference type="CDD" id="cd14478">
    <property type="entry name" value="SPX_PHO87_PHO90_like"/>
    <property type="match status" value="1"/>
</dbReference>
<dbReference type="PANTHER" id="PTHR45978:SF7">
    <property type="entry name" value="SPX DOMAIN-CONTAINING PROTEIN 4"/>
    <property type="match status" value="1"/>
</dbReference>
<accession>A0A4P9W4R8</accession>
<name>A0A4P9W4R8_9FUNG</name>
<protein>
    <submittedName>
        <fullName evidence="4">SPX domain-containing protein</fullName>
    </submittedName>
</protein>
<dbReference type="InterPro" id="IPR004331">
    <property type="entry name" value="SPX_dom"/>
</dbReference>
<keyword evidence="2" id="KW-0812">Transmembrane</keyword>
<dbReference type="InterPro" id="IPR031142">
    <property type="entry name" value="SPX_prot"/>
</dbReference>
<proteinExistence type="predicted"/>
<feature type="compositionally biased region" description="Polar residues" evidence="1">
    <location>
        <begin position="258"/>
        <end position="277"/>
    </location>
</feature>
<dbReference type="Pfam" id="PF03105">
    <property type="entry name" value="SPX"/>
    <property type="match status" value="1"/>
</dbReference>
<feature type="transmembrane region" description="Helical" evidence="2">
    <location>
        <begin position="468"/>
        <end position="484"/>
    </location>
</feature>
<evidence type="ECO:0000259" key="3">
    <source>
        <dbReference type="PROSITE" id="PS51382"/>
    </source>
</evidence>
<dbReference type="PANTHER" id="PTHR45978">
    <property type="entry name" value="SPX DOMAIN-CONTAINING PROTEIN 3"/>
    <property type="match status" value="1"/>
</dbReference>
<evidence type="ECO:0000313" key="4">
    <source>
        <dbReference type="EMBL" id="RKO86283.1"/>
    </source>
</evidence>
<organism evidence="4 5">
    <name type="scientific">Blyttiomyces helicus</name>
    <dbReference type="NCBI Taxonomy" id="388810"/>
    <lineage>
        <taxon>Eukaryota</taxon>
        <taxon>Fungi</taxon>
        <taxon>Fungi incertae sedis</taxon>
        <taxon>Chytridiomycota</taxon>
        <taxon>Chytridiomycota incertae sedis</taxon>
        <taxon>Chytridiomycetes</taxon>
        <taxon>Chytridiomycetes incertae sedis</taxon>
        <taxon>Blyttiomyces</taxon>
    </lineage>
</organism>